<dbReference type="PANTHER" id="PTHR36448">
    <property type="entry name" value="BLR7373 PROTEIN"/>
    <property type="match status" value="1"/>
</dbReference>
<dbReference type="Gene3D" id="2.60.120.10">
    <property type="entry name" value="Jelly Rolls"/>
    <property type="match status" value="1"/>
</dbReference>
<dbReference type="InterPro" id="IPR047121">
    <property type="entry name" value="YjiB-like"/>
</dbReference>
<dbReference type="Pfam" id="PF00190">
    <property type="entry name" value="Cupin_1"/>
    <property type="match status" value="1"/>
</dbReference>
<organism evidence="3 4">
    <name type="scientific">Hymenobacter polaris</name>
    <dbReference type="NCBI Taxonomy" id="2682546"/>
    <lineage>
        <taxon>Bacteria</taxon>
        <taxon>Pseudomonadati</taxon>
        <taxon>Bacteroidota</taxon>
        <taxon>Cytophagia</taxon>
        <taxon>Cytophagales</taxon>
        <taxon>Hymenobacteraceae</taxon>
        <taxon>Hymenobacter</taxon>
    </lineage>
</organism>
<proteinExistence type="predicted"/>
<dbReference type="SUPFAM" id="SSF51182">
    <property type="entry name" value="RmlC-like cupins"/>
    <property type="match status" value="1"/>
</dbReference>
<protein>
    <submittedName>
        <fullName evidence="3">Cupin domain-containing protein</fullName>
    </submittedName>
</protein>
<evidence type="ECO:0000313" key="3">
    <source>
        <dbReference type="EMBL" id="NML65217.1"/>
    </source>
</evidence>
<reference evidence="3 4" key="1">
    <citation type="submission" date="2020-04" db="EMBL/GenBank/DDBJ databases">
        <title>Hymenobacter polaris sp. nov., isolated from Arctic soil.</title>
        <authorList>
            <person name="Dahal R.H."/>
        </authorList>
    </citation>
    <scope>NUCLEOTIDE SEQUENCE [LARGE SCALE GENOMIC DNA]</scope>
    <source>
        <strain evidence="3 4">RP-2-7</strain>
    </source>
</reference>
<dbReference type="InterPro" id="IPR006045">
    <property type="entry name" value="Cupin_1"/>
</dbReference>
<evidence type="ECO:0000259" key="2">
    <source>
        <dbReference type="Pfam" id="PF00190"/>
    </source>
</evidence>
<sequence length="194" mass="20733">MKRQRFLRLGAASALGLLAAQSRAAAPGPAPETYQFADDGHIPNSRYPLLVYRRAFAERGPAGAAWLEQHFAANNWTNSWRNGVYPFHHYHSTSHEVLGVYAGSAQLQLGGEQGRAVAVQAGDILVIPAGVGHKKLSASPDFGVVGAYPDGRTWDLLRGAPGERPQADRTIAALPRPAADPLRGPGAGLVQRWA</sequence>
<dbReference type="PANTHER" id="PTHR36448:SF2">
    <property type="entry name" value="CUPIN TYPE-1 DOMAIN-CONTAINING PROTEIN"/>
    <property type="match status" value="1"/>
</dbReference>
<dbReference type="AlphaFoldDB" id="A0A7Y0FLV4"/>
<comment type="caution">
    <text evidence="3">The sequence shown here is derived from an EMBL/GenBank/DDBJ whole genome shotgun (WGS) entry which is preliminary data.</text>
</comment>
<keyword evidence="1" id="KW-0732">Signal</keyword>
<evidence type="ECO:0000256" key="1">
    <source>
        <dbReference type="SAM" id="SignalP"/>
    </source>
</evidence>
<evidence type="ECO:0000313" key="4">
    <source>
        <dbReference type="Proteomes" id="UP000559626"/>
    </source>
</evidence>
<name>A0A7Y0FLV4_9BACT</name>
<feature type="chain" id="PRO_5031567253" evidence="1">
    <location>
        <begin position="25"/>
        <end position="194"/>
    </location>
</feature>
<dbReference type="PIRSF" id="PIRSF019307">
    <property type="entry name" value="UCP019307"/>
    <property type="match status" value="1"/>
</dbReference>
<accession>A0A7Y0FLV4</accession>
<gene>
    <name evidence="3" type="ORF">HHL22_08380</name>
</gene>
<dbReference type="EMBL" id="JABBGH010000001">
    <property type="protein sequence ID" value="NML65217.1"/>
    <property type="molecule type" value="Genomic_DNA"/>
</dbReference>
<dbReference type="RefSeq" id="WP_169530466.1">
    <property type="nucleotide sequence ID" value="NZ_JABBGH010000001.1"/>
</dbReference>
<keyword evidence="4" id="KW-1185">Reference proteome</keyword>
<dbReference type="CDD" id="cd02219">
    <property type="entry name" value="cupin_YjlB-like"/>
    <property type="match status" value="1"/>
</dbReference>
<dbReference type="Proteomes" id="UP000559626">
    <property type="component" value="Unassembled WGS sequence"/>
</dbReference>
<dbReference type="InterPro" id="IPR014710">
    <property type="entry name" value="RmlC-like_jellyroll"/>
</dbReference>
<dbReference type="InterPro" id="IPR014500">
    <property type="entry name" value="UCP019307_cupin"/>
</dbReference>
<dbReference type="InterPro" id="IPR011051">
    <property type="entry name" value="RmlC_Cupin_sf"/>
</dbReference>
<feature type="domain" description="Cupin type-1" evidence="2">
    <location>
        <begin position="82"/>
        <end position="142"/>
    </location>
</feature>
<feature type="signal peptide" evidence="1">
    <location>
        <begin position="1"/>
        <end position="24"/>
    </location>
</feature>